<evidence type="ECO:0000256" key="1">
    <source>
        <dbReference type="ARBA" id="ARBA00012776"/>
    </source>
</evidence>
<dbReference type="EMBL" id="AUZY01009680">
    <property type="protein sequence ID" value="EQD41354.1"/>
    <property type="molecule type" value="Genomic_DNA"/>
</dbReference>
<dbReference type="SUPFAM" id="SSF51735">
    <property type="entry name" value="NAD(P)-binding Rossmann-fold domains"/>
    <property type="match status" value="1"/>
</dbReference>
<evidence type="ECO:0000256" key="2">
    <source>
        <dbReference type="SAM" id="MobiDB-lite"/>
    </source>
</evidence>
<dbReference type="GO" id="GO:0004488">
    <property type="term" value="F:methylenetetrahydrofolate dehydrogenase (NADP+) activity"/>
    <property type="evidence" value="ECO:0007669"/>
    <property type="project" value="InterPro"/>
</dbReference>
<dbReference type="EC" id="3.5.4.9" evidence="1"/>
<evidence type="ECO:0000259" key="3">
    <source>
        <dbReference type="Pfam" id="PF02882"/>
    </source>
</evidence>
<dbReference type="GO" id="GO:0035999">
    <property type="term" value="P:tetrahydrofolate interconversion"/>
    <property type="evidence" value="ECO:0007669"/>
    <property type="project" value="TreeGrafter"/>
</dbReference>
<dbReference type="Gene3D" id="3.40.50.720">
    <property type="entry name" value="NAD(P)-binding Rossmann-like Domain"/>
    <property type="match status" value="1"/>
</dbReference>
<dbReference type="GO" id="GO:0004477">
    <property type="term" value="F:methenyltetrahydrofolate cyclohydrolase activity"/>
    <property type="evidence" value="ECO:0007669"/>
    <property type="project" value="UniProtKB-EC"/>
</dbReference>
<dbReference type="GO" id="GO:0016874">
    <property type="term" value="F:ligase activity"/>
    <property type="evidence" value="ECO:0007669"/>
    <property type="project" value="UniProtKB-KW"/>
</dbReference>
<keyword evidence="4" id="KW-0378">Hydrolase</keyword>
<feature type="region of interest" description="Disordered" evidence="2">
    <location>
        <begin position="1"/>
        <end position="29"/>
    </location>
</feature>
<dbReference type="PRINTS" id="PR00085">
    <property type="entry name" value="THFDHDRGNASE"/>
</dbReference>
<comment type="caution">
    <text evidence="4">The sequence shown here is derived from an EMBL/GenBank/DDBJ whole genome shotgun (WGS) entry which is preliminary data.</text>
</comment>
<protein>
    <recommendedName>
        <fullName evidence="1">methenyltetrahydrofolate cyclohydrolase</fullName>
        <ecNumber evidence="1">3.5.4.9</ecNumber>
    </recommendedName>
</protein>
<keyword evidence="4" id="KW-0436">Ligase</keyword>
<proteinExistence type="predicted"/>
<accession>T1AKR1</accession>
<reference evidence="4" key="1">
    <citation type="submission" date="2013-08" db="EMBL/GenBank/DDBJ databases">
        <authorList>
            <person name="Mendez C."/>
            <person name="Richter M."/>
            <person name="Ferrer M."/>
            <person name="Sanchez J."/>
        </authorList>
    </citation>
    <scope>NUCLEOTIDE SEQUENCE</scope>
</reference>
<feature type="domain" description="Tetrahydrofolate dehydrogenase/cyclohydrolase NAD(P)-binding" evidence="3">
    <location>
        <begin position="27"/>
        <end position="131"/>
    </location>
</feature>
<dbReference type="AlphaFoldDB" id="T1AKR1"/>
<dbReference type="InterPro" id="IPR000672">
    <property type="entry name" value="THF_DH/CycHdrlase"/>
</dbReference>
<organism evidence="4">
    <name type="scientific">mine drainage metagenome</name>
    <dbReference type="NCBI Taxonomy" id="410659"/>
    <lineage>
        <taxon>unclassified sequences</taxon>
        <taxon>metagenomes</taxon>
        <taxon>ecological metagenomes</taxon>
    </lineage>
</organism>
<dbReference type="PANTHER" id="PTHR48099">
    <property type="entry name" value="C-1-TETRAHYDROFOLATE SYNTHASE, CYTOPLASMIC-RELATED"/>
    <property type="match status" value="1"/>
</dbReference>
<dbReference type="PANTHER" id="PTHR48099:SF5">
    <property type="entry name" value="C-1-TETRAHYDROFOLATE SYNTHASE, CYTOPLASMIC"/>
    <property type="match status" value="1"/>
</dbReference>
<gene>
    <name evidence="4" type="ORF">B1B_14591</name>
</gene>
<dbReference type="GO" id="GO:0005829">
    <property type="term" value="C:cytosol"/>
    <property type="evidence" value="ECO:0007669"/>
    <property type="project" value="TreeGrafter"/>
</dbReference>
<reference evidence="4" key="2">
    <citation type="journal article" date="2014" name="ISME J.">
        <title>Microbial stratification in low pH oxic and suboxic macroscopic growths along an acid mine drainage.</title>
        <authorList>
            <person name="Mendez-Garcia C."/>
            <person name="Mesa V."/>
            <person name="Sprenger R.R."/>
            <person name="Richter M."/>
            <person name="Diez M.S."/>
            <person name="Solano J."/>
            <person name="Bargiela R."/>
            <person name="Golyshina O.V."/>
            <person name="Manteca A."/>
            <person name="Ramos J.L."/>
            <person name="Gallego J.R."/>
            <person name="Llorente I."/>
            <person name="Martins Dos Santos V.A."/>
            <person name="Jensen O.N."/>
            <person name="Pelaez A.I."/>
            <person name="Sanchez J."/>
            <person name="Ferrer M."/>
        </authorList>
    </citation>
    <scope>NUCLEOTIDE SEQUENCE</scope>
</reference>
<evidence type="ECO:0000313" key="4">
    <source>
        <dbReference type="EMBL" id="EQD41354.1"/>
    </source>
</evidence>
<dbReference type="Gene3D" id="3.40.50.10860">
    <property type="entry name" value="Leucine Dehydrogenase, chain A, domain 1"/>
    <property type="match status" value="1"/>
</dbReference>
<sequence length="139" mass="14256">PGRRHRPIRDGRPSARPPPGRAGPGPDATVTVAHSRTADLRSALAGARTIFSCVGRPGLLNRAVVPEGAAIVDVGLASVPDPGRPSGARAVGDADATDLEGWASALTPVPGGVGPVTVAELMRSTVVAWERLEDLPRRP</sequence>
<dbReference type="InterPro" id="IPR036291">
    <property type="entry name" value="NAD(P)-bd_dom_sf"/>
</dbReference>
<dbReference type="InterPro" id="IPR020631">
    <property type="entry name" value="THF_DH/CycHdrlase_NAD-bd_dom"/>
</dbReference>
<name>T1AKR1_9ZZZZ</name>
<feature type="non-terminal residue" evidence="4">
    <location>
        <position position="1"/>
    </location>
</feature>
<dbReference type="Pfam" id="PF02882">
    <property type="entry name" value="THF_DHG_CYH_C"/>
    <property type="match status" value="1"/>
</dbReference>